<sequence>MRDTAVVLQVAIPFVWFGLVAGISFLEAPLKFRAPGITIPLGLGIGRLVFRAVNRLEVVLAAVLLVALALHTPTAPAWGVTAAVLGVLAVQLAVLRPALDRRAEQIIAGNPPPPSHRHVAYIVLEAVKVILLPILGVLLAQVLL</sequence>
<keyword evidence="1" id="KW-0812">Transmembrane</keyword>
<reference evidence="2 3" key="1">
    <citation type="submission" date="2010-10" db="EMBL/GenBank/DDBJ databases">
        <title>Complete sequence of Frankia sp. EuI1c.</title>
        <authorList>
            <consortium name="US DOE Joint Genome Institute"/>
            <person name="Lucas S."/>
            <person name="Copeland A."/>
            <person name="Lapidus A."/>
            <person name="Cheng J.-F."/>
            <person name="Bruce D."/>
            <person name="Goodwin L."/>
            <person name="Pitluck S."/>
            <person name="Chertkov O."/>
            <person name="Detter J.C."/>
            <person name="Han C."/>
            <person name="Tapia R."/>
            <person name="Land M."/>
            <person name="Hauser L."/>
            <person name="Jeffries C."/>
            <person name="Kyrpides N."/>
            <person name="Ivanova N."/>
            <person name="Mikhailova N."/>
            <person name="Beauchemin N."/>
            <person name="Sen A."/>
            <person name="Sur S.A."/>
            <person name="Gtari M."/>
            <person name="Wall L."/>
            <person name="Tisa L."/>
            <person name="Woyke T."/>
        </authorList>
    </citation>
    <scope>NUCLEOTIDE SEQUENCE [LARGE SCALE GENOMIC DNA]</scope>
    <source>
        <strain evidence="3">DSM 45817 / CECT 9037 / EuI1c</strain>
    </source>
</reference>
<feature type="transmembrane region" description="Helical" evidence="1">
    <location>
        <begin position="48"/>
        <end position="71"/>
    </location>
</feature>
<organism evidence="2 3">
    <name type="scientific">Pseudofrankia inefficax (strain DSM 45817 / CECT 9037 / DDB 130130 / EuI1c)</name>
    <name type="common">Frankia inefficax</name>
    <dbReference type="NCBI Taxonomy" id="298654"/>
    <lineage>
        <taxon>Bacteria</taxon>
        <taxon>Bacillati</taxon>
        <taxon>Actinomycetota</taxon>
        <taxon>Actinomycetes</taxon>
        <taxon>Frankiales</taxon>
        <taxon>Frankiaceae</taxon>
        <taxon>Pseudofrankia</taxon>
    </lineage>
</organism>
<protein>
    <recommendedName>
        <fullName evidence="4">Transmembrane protein</fullName>
    </recommendedName>
</protein>
<feature type="transmembrane region" description="Helical" evidence="1">
    <location>
        <begin position="77"/>
        <end position="99"/>
    </location>
</feature>
<evidence type="ECO:0000256" key="1">
    <source>
        <dbReference type="SAM" id="Phobius"/>
    </source>
</evidence>
<evidence type="ECO:0008006" key="4">
    <source>
        <dbReference type="Google" id="ProtNLM"/>
    </source>
</evidence>
<keyword evidence="3" id="KW-1185">Reference proteome</keyword>
<dbReference type="KEGG" id="fri:FraEuI1c_0854"/>
<gene>
    <name evidence="2" type="ordered locus">FraEuI1c_0854</name>
</gene>
<keyword evidence="1" id="KW-1133">Transmembrane helix</keyword>
<name>E3IW90_PSEI1</name>
<dbReference type="STRING" id="298654.FraEuI1c_0854"/>
<dbReference type="EMBL" id="CP002299">
    <property type="protein sequence ID" value="ADP78932.1"/>
    <property type="molecule type" value="Genomic_DNA"/>
</dbReference>
<dbReference type="InParanoid" id="E3IW90"/>
<dbReference type="AlphaFoldDB" id="E3IW90"/>
<evidence type="ECO:0000313" key="2">
    <source>
        <dbReference type="EMBL" id="ADP78932.1"/>
    </source>
</evidence>
<dbReference type="eggNOG" id="ENOG5032YPC">
    <property type="taxonomic scope" value="Bacteria"/>
</dbReference>
<feature type="transmembrane region" description="Helical" evidence="1">
    <location>
        <begin position="6"/>
        <end position="27"/>
    </location>
</feature>
<feature type="transmembrane region" description="Helical" evidence="1">
    <location>
        <begin position="119"/>
        <end position="143"/>
    </location>
</feature>
<proteinExistence type="predicted"/>
<evidence type="ECO:0000313" key="3">
    <source>
        <dbReference type="Proteomes" id="UP000002484"/>
    </source>
</evidence>
<dbReference type="Proteomes" id="UP000002484">
    <property type="component" value="Chromosome"/>
</dbReference>
<dbReference type="HOGENOM" id="CLU_123370_0_0_11"/>
<dbReference type="OrthoDB" id="1098954at2"/>
<dbReference type="RefSeq" id="WP_013422053.1">
    <property type="nucleotide sequence ID" value="NC_014666.1"/>
</dbReference>
<accession>E3IW90</accession>
<keyword evidence="1" id="KW-0472">Membrane</keyword>